<gene>
    <name evidence="1" type="ORF">UFOVP658_127</name>
</gene>
<proteinExistence type="predicted"/>
<accession>A0A6J5ND13</accession>
<protein>
    <submittedName>
        <fullName evidence="1">Uncharacterized protein</fullName>
    </submittedName>
</protein>
<name>A0A6J5ND13_9CAUD</name>
<dbReference type="EMBL" id="LR796639">
    <property type="protein sequence ID" value="CAB4156727.1"/>
    <property type="molecule type" value="Genomic_DNA"/>
</dbReference>
<reference evidence="1" key="1">
    <citation type="submission" date="2020-04" db="EMBL/GenBank/DDBJ databases">
        <authorList>
            <person name="Chiriac C."/>
            <person name="Salcher M."/>
            <person name="Ghai R."/>
            <person name="Kavagutti S V."/>
        </authorList>
    </citation>
    <scope>NUCLEOTIDE SEQUENCE</scope>
</reference>
<sequence length="168" mass="19539">MINDDIFAGMVAEEVKNKLSVNQKKELMKEENWERWRDALLALVDNIEDQILGIDEDAESDRLRYEILGRDGRRLAKEASSAYASRKAKVTRFLFHVNKRLDEVVQMIETGEKIQSDGWAEIDFLRKGIIRHRMMIRELDLEETAIDKALWSTLDGKWNFDSIDPAAL</sequence>
<evidence type="ECO:0000313" key="1">
    <source>
        <dbReference type="EMBL" id="CAB4156727.1"/>
    </source>
</evidence>
<organism evidence="1">
    <name type="scientific">uncultured Caudovirales phage</name>
    <dbReference type="NCBI Taxonomy" id="2100421"/>
    <lineage>
        <taxon>Viruses</taxon>
        <taxon>Duplodnaviria</taxon>
        <taxon>Heunggongvirae</taxon>
        <taxon>Uroviricota</taxon>
        <taxon>Caudoviricetes</taxon>
        <taxon>Peduoviridae</taxon>
        <taxon>Maltschvirus</taxon>
        <taxon>Maltschvirus maltsch</taxon>
    </lineage>
</organism>